<feature type="non-terminal residue" evidence="2">
    <location>
        <position position="140"/>
    </location>
</feature>
<sequence length="140" mass="15630">MNSNQNNNRTDFAQIGREMAREQERIEKRKSKPDNSGPVLISILWAVLAAVGFYADQTQLFGWLIVGVILIAFIAGIFWRPLRAGDSPAIVYAVPIWGIVARHDRASTCAKLRTAKIYTNPDKTRVIPATTWKANGDTFV</sequence>
<feature type="transmembrane region" description="Helical" evidence="1">
    <location>
        <begin position="61"/>
        <end position="79"/>
    </location>
</feature>
<gene>
    <name evidence="2" type="ORF">GFD25_11770</name>
</gene>
<evidence type="ECO:0000313" key="2">
    <source>
        <dbReference type="EMBL" id="NEG90638.1"/>
    </source>
</evidence>
<dbReference type="AlphaFoldDB" id="A0A6N9Z7N8"/>
<keyword evidence="1" id="KW-0812">Transmembrane</keyword>
<feature type="transmembrane region" description="Helical" evidence="1">
    <location>
        <begin position="37"/>
        <end position="55"/>
    </location>
</feature>
<reference evidence="2 3" key="1">
    <citation type="submission" date="2019-10" db="EMBL/GenBank/DDBJ databases">
        <title>Bifidobacterium from non-human primates.</title>
        <authorList>
            <person name="Modesto M."/>
        </authorList>
    </citation>
    <scope>NUCLEOTIDE SEQUENCE [LARGE SCALE GENOMIC DNA]</scope>
    <source>
        <strain evidence="2 3">TRE17</strain>
    </source>
</reference>
<evidence type="ECO:0000256" key="1">
    <source>
        <dbReference type="SAM" id="Phobius"/>
    </source>
</evidence>
<name>A0A6N9Z7N8_9BIFI</name>
<accession>A0A6N9Z7N8</accession>
<proteinExistence type="predicted"/>
<dbReference type="EMBL" id="WHZW01000041">
    <property type="protein sequence ID" value="NEG90638.1"/>
    <property type="molecule type" value="Genomic_DNA"/>
</dbReference>
<organism evidence="2 3">
    <name type="scientific">Bifidobacterium aerophilum</name>
    <dbReference type="NCBI Taxonomy" id="1798155"/>
    <lineage>
        <taxon>Bacteria</taxon>
        <taxon>Bacillati</taxon>
        <taxon>Actinomycetota</taxon>
        <taxon>Actinomycetes</taxon>
        <taxon>Bifidobacteriales</taxon>
        <taxon>Bifidobacteriaceae</taxon>
        <taxon>Bifidobacterium</taxon>
    </lineage>
</organism>
<keyword evidence="1" id="KW-1133">Transmembrane helix</keyword>
<dbReference type="RefSeq" id="WP_163233076.1">
    <property type="nucleotide sequence ID" value="NZ_WHZW01000041.1"/>
</dbReference>
<evidence type="ECO:0000313" key="3">
    <source>
        <dbReference type="Proteomes" id="UP000469194"/>
    </source>
</evidence>
<keyword evidence="3" id="KW-1185">Reference proteome</keyword>
<keyword evidence="1" id="KW-0472">Membrane</keyword>
<protein>
    <submittedName>
        <fullName evidence="2">Uncharacterized protein</fullName>
    </submittedName>
</protein>
<dbReference type="Proteomes" id="UP000469194">
    <property type="component" value="Unassembled WGS sequence"/>
</dbReference>
<comment type="caution">
    <text evidence="2">The sequence shown here is derived from an EMBL/GenBank/DDBJ whole genome shotgun (WGS) entry which is preliminary data.</text>
</comment>